<dbReference type="Proteomes" id="UP000198367">
    <property type="component" value="Chromosome"/>
</dbReference>
<feature type="domain" description="DUF4397" evidence="2">
    <location>
        <begin position="146"/>
        <end position="240"/>
    </location>
</feature>
<dbReference type="AlphaFoldDB" id="A0A220UIV8"/>
<protein>
    <recommendedName>
        <fullName evidence="2">DUF4397 domain-containing protein</fullName>
    </recommendedName>
</protein>
<feature type="chain" id="PRO_5013256712" description="DUF4397 domain-containing protein" evidence="1">
    <location>
        <begin position="22"/>
        <end position="457"/>
    </location>
</feature>
<dbReference type="InterPro" id="IPR025510">
    <property type="entry name" value="DUF4397"/>
</dbReference>
<gene>
    <name evidence="3" type="ORF">CF168_02850</name>
</gene>
<dbReference type="PROSITE" id="PS51257">
    <property type="entry name" value="PROKAR_LIPOPROTEIN"/>
    <property type="match status" value="1"/>
</dbReference>
<dbReference type="RefSeq" id="WP_089066897.1">
    <property type="nucleotide sequence ID" value="NZ_CP022358.1"/>
</dbReference>
<proteinExistence type="predicted"/>
<dbReference type="KEGG" id="sbj:CF168_02850"/>
<reference evidence="3 4" key="1">
    <citation type="submission" date="2017-07" db="EMBL/GenBank/DDBJ databases">
        <title>Phenotypical and genomic characterization of a clinical isolate of Shewanella bicestrii sp. nov. producing an extended-spectrum beta-lactamase and a new oxacillinase variant.</title>
        <authorList>
            <person name="Jousset A.B."/>
            <person name="Bonnin R.A."/>
            <person name="Girlich D."/>
            <person name="Dabos L."/>
            <person name="Potron A."/>
            <person name="Dortet L."/>
            <person name="Glaser P."/>
            <person name="Naas T."/>
        </authorList>
    </citation>
    <scope>NUCLEOTIDE SEQUENCE [LARGE SCALE GENOMIC DNA]</scope>
    <source>
        <strain evidence="3 4">JAB-1</strain>
    </source>
</reference>
<organism evidence="3 4">
    <name type="scientific">Shewanella bicestrii</name>
    <dbReference type="NCBI Taxonomy" id="2018305"/>
    <lineage>
        <taxon>Bacteria</taxon>
        <taxon>Pseudomonadati</taxon>
        <taxon>Pseudomonadota</taxon>
        <taxon>Gammaproteobacteria</taxon>
        <taxon>Alteromonadales</taxon>
        <taxon>Shewanellaceae</taxon>
        <taxon>Shewanella</taxon>
    </lineage>
</organism>
<sequence length="457" mass="49838">MLNNKLKGFAVLTFACLGVTACGGSDNNKDEDTSKTDTYVQFYNASVGSTATALKIGDKTYESVNYADAMPRFTSTPGVSAVEVMGKDASNKDISLYKEDIDLKTATDHFFVLHGDFASPSLLNINYSRTELDKQNAEADKSKMQLLIAHTAMDAPAYDAYIAKADQSFADAVMLGSVAYGEVSTPQILDTGDYKVYLAPAGTTNVSYTTASINFKTKVPYKLILRESFGASDAKISLDSVDSTTNVRNHVALESSVDFRVFNGLATHNVDVKVVSNKQEALFSNVAPFGVTAYQGAEFNDFGVSVFDHTSQAKLLDNVLITLNQDEIKTIFIYEQATEEGSQVKAMEMKQTQTPSPYSFKFDIVSFADKSNLTLYFLKANDTIETAAYKISAVNPTAPQSLVVPKGEYFIKVIAVENGTKTVVYASEMMDFNNEDNVTMVLNKDASTSFGYNLVKL</sequence>
<evidence type="ECO:0000259" key="2">
    <source>
        <dbReference type="Pfam" id="PF14344"/>
    </source>
</evidence>
<keyword evidence="4" id="KW-1185">Reference proteome</keyword>
<name>A0A220UIV8_9GAMM</name>
<evidence type="ECO:0000256" key="1">
    <source>
        <dbReference type="SAM" id="SignalP"/>
    </source>
</evidence>
<feature type="signal peptide" evidence="1">
    <location>
        <begin position="1"/>
        <end position="21"/>
    </location>
</feature>
<accession>A0A220UIV8</accession>
<evidence type="ECO:0000313" key="4">
    <source>
        <dbReference type="Proteomes" id="UP000198367"/>
    </source>
</evidence>
<dbReference type="EMBL" id="CP022358">
    <property type="protein sequence ID" value="ASK67881.1"/>
    <property type="molecule type" value="Genomic_DNA"/>
</dbReference>
<dbReference type="Pfam" id="PF14344">
    <property type="entry name" value="DUF4397"/>
    <property type="match status" value="1"/>
</dbReference>
<keyword evidence="1" id="KW-0732">Signal</keyword>
<evidence type="ECO:0000313" key="3">
    <source>
        <dbReference type="EMBL" id="ASK67881.1"/>
    </source>
</evidence>